<keyword evidence="2" id="KW-1185">Reference proteome</keyword>
<proteinExistence type="predicted"/>
<name>A0A8S1WH78_PAROT</name>
<gene>
    <name evidence="1" type="ORF">POCTA_138.1.T0910161</name>
</gene>
<dbReference type="AlphaFoldDB" id="A0A8S1WH78"/>
<evidence type="ECO:0000313" key="2">
    <source>
        <dbReference type="Proteomes" id="UP000683925"/>
    </source>
</evidence>
<reference evidence="1" key="1">
    <citation type="submission" date="2021-01" db="EMBL/GenBank/DDBJ databases">
        <authorList>
            <consortium name="Genoscope - CEA"/>
            <person name="William W."/>
        </authorList>
    </citation>
    <scope>NUCLEOTIDE SEQUENCE</scope>
</reference>
<dbReference type="Proteomes" id="UP000683925">
    <property type="component" value="Unassembled WGS sequence"/>
</dbReference>
<organism evidence="1 2">
    <name type="scientific">Paramecium octaurelia</name>
    <dbReference type="NCBI Taxonomy" id="43137"/>
    <lineage>
        <taxon>Eukaryota</taxon>
        <taxon>Sar</taxon>
        <taxon>Alveolata</taxon>
        <taxon>Ciliophora</taxon>
        <taxon>Intramacronucleata</taxon>
        <taxon>Oligohymenophorea</taxon>
        <taxon>Peniculida</taxon>
        <taxon>Parameciidae</taxon>
        <taxon>Paramecium</taxon>
    </lineage>
</organism>
<accession>A0A8S1WH78</accession>
<evidence type="ECO:0000313" key="1">
    <source>
        <dbReference type="EMBL" id="CAD8187970.1"/>
    </source>
</evidence>
<protein>
    <submittedName>
        <fullName evidence="1">Uncharacterized protein</fullName>
    </submittedName>
</protein>
<comment type="caution">
    <text evidence="1">The sequence shown here is derived from an EMBL/GenBank/DDBJ whole genome shotgun (WGS) entry which is preliminary data.</text>
</comment>
<sequence length="110" mass="13129">MINHQEEKNCIKLKDELLKYVELGINSKDINEKLLAHQTINLQKNLIVKQQATYTSKHIQNKIIKMNAPIIWHLSLLILIRKISRKISLIFHLQYYILKMLQNKQQNQQN</sequence>
<dbReference type="EMBL" id="CAJJDP010000090">
    <property type="protein sequence ID" value="CAD8187970.1"/>
    <property type="molecule type" value="Genomic_DNA"/>
</dbReference>